<evidence type="ECO:0000313" key="3">
    <source>
        <dbReference type="EMBL" id="GIE08364.1"/>
    </source>
</evidence>
<feature type="transmembrane region" description="Helical" evidence="2">
    <location>
        <begin position="221"/>
        <end position="241"/>
    </location>
</feature>
<feature type="transmembrane region" description="Helical" evidence="2">
    <location>
        <begin position="262"/>
        <end position="284"/>
    </location>
</feature>
<proteinExistence type="predicted"/>
<keyword evidence="2" id="KW-0472">Membrane</keyword>
<reference evidence="3" key="1">
    <citation type="submission" date="2021-01" db="EMBL/GenBank/DDBJ databases">
        <title>Whole genome shotgun sequence of Actinoplanes ferrugineus NBRC 15555.</title>
        <authorList>
            <person name="Komaki H."/>
            <person name="Tamura T."/>
        </authorList>
    </citation>
    <scope>NUCLEOTIDE SEQUENCE</scope>
    <source>
        <strain evidence="3">NBRC 15555</strain>
    </source>
</reference>
<feature type="transmembrane region" description="Helical" evidence="2">
    <location>
        <begin position="112"/>
        <end position="132"/>
    </location>
</feature>
<keyword evidence="2" id="KW-1133">Transmembrane helix</keyword>
<feature type="transmembrane region" description="Helical" evidence="2">
    <location>
        <begin position="290"/>
        <end position="310"/>
    </location>
</feature>
<protein>
    <submittedName>
        <fullName evidence="3">Uncharacterized protein</fullName>
    </submittedName>
</protein>
<accession>A0A919IXB3</accession>
<feature type="transmembrane region" description="Helical" evidence="2">
    <location>
        <begin position="163"/>
        <end position="184"/>
    </location>
</feature>
<dbReference type="Proteomes" id="UP000598174">
    <property type="component" value="Unassembled WGS sequence"/>
</dbReference>
<gene>
    <name evidence="3" type="ORF">Afe05nite_02040</name>
</gene>
<comment type="caution">
    <text evidence="3">The sequence shown here is derived from an EMBL/GenBank/DDBJ whole genome shotgun (WGS) entry which is preliminary data.</text>
</comment>
<feature type="transmembrane region" description="Helical" evidence="2">
    <location>
        <begin position="331"/>
        <end position="351"/>
    </location>
</feature>
<evidence type="ECO:0000313" key="4">
    <source>
        <dbReference type="Proteomes" id="UP000598174"/>
    </source>
</evidence>
<feature type="transmembrane region" description="Helical" evidence="2">
    <location>
        <begin position="196"/>
        <end position="215"/>
    </location>
</feature>
<dbReference type="AlphaFoldDB" id="A0A919IXB3"/>
<sequence>MLLTSAPDHDPGESGTIACVFPSMPQEDKDPWDEDASREIPRGGAGRGFLGAVVPESSKTKSELQEDDDEEFEEVEVVPVRRQLALAIAGFAALLGLGLALGAQTSAPDYRWPYAVVLFGVQSLYLLAWIMALHPPAPGPTAAVCAVVAVAADYFAVTSTPAALFPLLLVALAGFVAAVASQLFRADYRKRATDSWRNTLLIVLGVVAYAIPVILTRQPVGTQAIVVCAAGAGVALLVARATDAVFPKPRIAPQVPRGATGVVLGAMLGTLASAALGSVLVLPFTPAKGAVIGLIAAVIASLVDLAVNFGDAGRELAGDAPTFWVARHMQGPLGAFALIAPAAYALTHWYLT</sequence>
<feature type="transmembrane region" description="Helical" evidence="2">
    <location>
        <begin position="84"/>
        <end position="106"/>
    </location>
</feature>
<feature type="region of interest" description="Disordered" evidence="1">
    <location>
        <begin position="1"/>
        <end position="70"/>
    </location>
</feature>
<evidence type="ECO:0000256" key="2">
    <source>
        <dbReference type="SAM" id="Phobius"/>
    </source>
</evidence>
<keyword evidence="4" id="KW-1185">Reference proteome</keyword>
<organism evidence="3 4">
    <name type="scientific">Paractinoplanes ferrugineus</name>
    <dbReference type="NCBI Taxonomy" id="113564"/>
    <lineage>
        <taxon>Bacteria</taxon>
        <taxon>Bacillati</taxon>
        <taxon>Actinomycetota</taxon>
        <taxon>Actinomycetes</taxon>
        <taxon>Micromonosporales</taxon>
        <taxon>Micromonosporaceae</taxon>
        <taxon>Paractinoplanes</taxon>
    </lineage>
</organism>
<dbReference type="EMBL" id="BOMM01000001">
    <property type="protein sequence ID" value="GIE08364.1"/>
    <property type="molecule type" value="Genomic_DNA"/>
</dbReference>
<keyword evidence="2" id="KW-0812">Transmembrane</keyword>
<name>A0A919IXB3_9ACTN</name>
<evidence type="ECO:0000256" key="1">
    <source>
        <dbReference type="SAM" id="MobiDB-lite"/>
    </source>
</evidence>